<evidence type="ECO:0000313" key="11">
    <source>
        <dbReference type="EMBL" id="KAK3876958.1"/>
    </source>
</evidence>
<comment type="cofactor">
    <cofactor evidence="8">
        <name>Zn(2+)</name>
        <dbReference type="ChEBI" id="CHEBI:29105"/>
    </cofactor>
</comment>
<evidence type="ECO:0000256" key="9">
    <source>
        <dbReference type="SAM" id="MobiDB-lite"/>
    </source>
</evidence>
<organism evidence="11 12">
    <name type="scientific">Petrolisthes cinctipes</name>
    <name type="common">Flat porcelain crab</name>
    <dbReference type="NCBI Taxonomy" id="88211"/>
    <lineage>
        <taxon>Eukaryota</taxon>
        <taxon>Metazoa</taxon>
        <taxon>Ecdysozoa</taxon>
        <taxon>Arthropoda</taxon>
        <taxon>Crustacea</taxon>
        <taxon>Multicrustacea</taxon>
        <taxon>Malacostraca</taxon>
        <taxon>Eumalacostraca</taxon>
        <taxon>Eucarida</taxon>
        <taxon>Decapoda</taxon>
        <taxon>Pleocyemata</taxon>
        <taxon>Anomura</taxon>
        <taxon>Galatheoidea</taxon>
        <taxon>Porcellanidae</taxon>
        <taxon>Petrolisthes</taxon>
    </lineage>
</organism>
<keyword evidence="12" id="KW-1185">Reference proteome</keyword>
<keyword evidence="5 8" id="KW-0862">Zinc</keyword>
<comment type="similarity">
    <text evidence="2 8">Belongs to the alpha-carbonic anhydrase family.</text>
</comment>
<gene>
    <name evidence="11" type="ORF">Pcinc_018295</name>
</gene>
<evidence type="ECO:0000256" key="8">
    <source>
        <dbReference type="RuleBase" id="RU367011"/>
    </source>
</evidence>
<name>A0AAE1FMG9_PETCI</name>
<dbReference type="Pfam" id="PF00194">
    <property type="entry name" value="Carb_anhydrase"/>
    <property type="match status" value="1"/>
</dbReference>
<comment type="function">
    <text evidence="1 8">Reversible hydration of carbon dioxide.</text>
</comment>
<dbReference type="EMBL" id="JAWQEG010001745">
    <property type="protein sequence ID" value="KAK3876958.1"/>
    <property type="molecule type" value="Genomic_DNA"/>
</dbReference>
<feature type="region of interest" description="Disordered" evidence="9">
    <location>
        <begin position="179"/>
        <end position="210"/>
    </location>
</feature>
<evidence type="ECO:0000256" key="4">
    <source>
        <dbReference type="ARBA" id="ARBA00022723"/>
    </source>
</evidence>
<evidence type="ECO:0000256" key="3">
    <source>
        <dbReference type="ARBA" id="ARBA00012925"/>
    </source>
</evidence>
<keyword evidence="4 8" id="KW-0479">Metal-binding</keyword>
<dbReference type="GO" id="GO:0005886">
    <property type="term" value="C:plasma membrane"/>
    <property type="evidence" value="ECO:0007669"/>
    <property type="project" value="TreeGrafter"/>
</dbReference>
<evidence type="ECO:0000259" key="10">
    <source>
        <dbReference type="PROSITE" id="PS51144"/>
    </source>
</evidence>
<dbReference type="PROSITE" id="PS51144">
    <property type="entry name" value="ALPHA_CA_2"/>
    <property type="match status" value="1"/>
</dbReference>
<dbReference type="InterPro" id="IPR001148">
    <property type="entry name" value="CA_dom"/>
</dbReference>
<dbReference type="InterPro" id="IPR023561">
    <property type="entry name" value="Carbonic_anhydrase_a-class"/>
</dbReference>
<dbReference type="Gene3D" id="3.10.200.10">
    <property type="entry name" value="Alpha carbonic anhydrase"/>
    <property type="match status" value="1"/>
</dbReference>
<dbReference type="Proteomes" id="UP001286313">
    <property type="component" value="Unassembled WGS sequence"/>
</dbReference>
<sequence>MKMKHRPIFHGGNLHSDYEFVQFHFHWGSVDSQGSEHTIDGVSFPGELHLVHYRNDYGSLKKAIQYQDGLAVLGVMLQLSSKDNSKLQKVIDGLHNIHKDGADDAITPFALEDLLPSNTNQFFRYQGSLTTPTCNEVVVWTVFSTPITISSKQLDELRKLKDHEGHHIKDNFRPLQVLNTRKRGESESEEFVTIPDPIKSGRQPPLTPTN</sequence>
<dbReference type="InterPro" id="IPR018338">
    <property type="entry name" value="Carbonic_anhydrase_a-class_CS"/>
</dbReference>
<dbReference type="AlphaFoldDB" id="A0AAE1FMG9"/>
<evidence type="ECO:0000256" key="6">
    <source>
        <dbReference type="ARBA" id="ARBA00023239"/>
    </source>
</evidence>
<evidence type="ECO:0000256" key="2">
    <source>
        <dbReference type="ARBA" id="ARBA00010718"/>
    </source>
</evidence>
<reference evidence="11" key="1">
    <citation type="submission" date="2023-10" db="EMBL/GenBank/DDBJ databases">
        <title>Genome assemblies of two species of porcelain crab, Petrolisthes cinctipes and Petrolisthes manimaculis (Anomura: Porcellanidae).</title>
        <authorList>
            <person name="Angst P."/>
        </authorList>
    </citation>
    <scope>NUCLEOTIDE SEQUENCE</scope>
    <source>
        <strain evidence="11">PB745_01</strain>
        <tissue evidence="11">Gill</tissue>
    </source>
</reference>
<evidence type="ECO:0000256" key="5">
    <source>
        <dbReference type="ARBA" id="ARBA00022833"/>
    </source>
</evidence>
<dbReference type="PANTHER" id="PTHR18952:SF265">
    <property type="entry name" value="CARBONIC ANHYDRASE"/>
    <property type="match status" value="1"/>
</dbReference>
<comment type="catalytic activity">
    <reaction evidence="7 8">
        <text>hydrogencarbonate + H(+) = CO2 + H2O</text>
        <dbReference type="Rhea" id="RHEA:10748"/>
        <dbReference type="ChEBI" id="CHEBI:15377"/>
        <dbReference type="ChEBI" id="CHEBI:15378"/>
        <dbReference type="ChEBI" id="CHEBI:16526"/>
        <dbReference type="ChEBI" id="CHEBI:17544"/>
        <dbReference type="EC" id="4.2.1.1"/>
    </reaction>
</comment>
<keyword evidence="6 8" id="KW-0456">Lyase</keyword>
<dbReference type="InterPro" id="IPR036398">
    <property type="entry name" value="CA_dom_sf"/>
</dbReference>
<comment type="caution">
    <text evidence="11">The sequence shown here is derived from an EMBL/GenBank/DDBJ whole genome shotgun (WGS) entry which is preliminary data.</text>
</comment>
<dbReference type="SMART" id="SM01057">
    <property type="entry name" value="Carb_anhydrase"/>
    <property type="match status" value="1"/>
</dbReference>
<dbReference type="GO" id="GO:0004089">
    <property type="term" value="F:carbonate dehydratase activity"/>
    <property type="evidence" value="ECO:0007669"/>
    <property type="project" value="UniProtKB-UniRule"/>
</dbReference>
<evidence type="ECO:0000256" key="1">
    <source>
        <dbReference type="ARBA" id="ARBA00002904"/>
    </source>
</evidence>
<dbReference type="CDD" id="cd00326">
    <property type="entry name" value="alpha_CA"/>
    <property type="match status" value="1"/>
</dbReference>
<dbReference type="PROSITE" id="PS00162">
    <property type="entry name" value="ALPHA_CA_1"/>
    <property type="match status" value="1"/>
</dbReference>
<dbReference type="PANTHER" id="PTHR18952">
    <property type="entry name" value="CARBONIC ANHYDRASE"/>
    <property type="match status" value="1"/>
</dbReference>
<evidence type="ECO:0000256" key="7">
    <source>
        <dbReference type="ARBA" id="ARBA00048348"/>
    </source>
</evidence>
<protein>
    <recommendedName>
        <fullName evidence="3 8">Carbonic anhydrase</fullName>
        <ecNumber evidence="3 8">4.2.1.1</ecNumber>
    </recommendedName>
</protein>
<proteinExistence type="inferred from homology"/>
<evidence type="ECO:0000313" key="12">
    <source>
        <dbReference type="Proteomes" id="UP001286313"/>
    </source>
</evidence>
<feature type="domain" description="Alpha-carbonic anhydrase" evidence="10">
    <location>
        <begin position="1"/>
        <end position="187"/>
    </location>
</feature>
<accession>A0AAE1FMG9</accession>
<dbReference type="SUPFAM" id="SSF51069">
    <property type="entry name" value="Carbonic anhydrase"/>
    <property type="match status" value="1"/>
</dbReference>
<dbReference type="GO" id="GO:0008270">
    <property type="term" value="F:zinc ion binding"/>
    <property type="evidence" value="ECO:0007669"/>
    <property type="project" value="UniProtKB-UniRule"/>
</dbReference>
<dbReference type="EC" id="4.2.1.1" evidence="3 8"/>